<evidence type="ECO:0000256" key="6">
    <source>
        <dbReference type="ARBA" id="ARBA00022984"/>
    </source>
</evidence>
<dbReference type="PANTHER" id="PTHR43445:SF3">
    <property type="entry name" value="UDP-N-ACETYLMURAMATE--L-ALANINE LIGASE"/>
    <property type="match status" value="1"/>
</dbReference>
<dbReference type="SUPFAM" id="SSF51984">
    <property type="entry name" value="MurCD N-terminal domain"/>
    <property type="match status" value="1"/>
</dbReference>
<keyword evidence="1" id="KW-0436">Ligase</keyword>
<keyword evidence="7" id="KW-0131">Cell cycle</keyword>
<evidence type="ECO:0000256" key="8">
    <source>
        <dbReference type="ARBA" id="ARBA00023316"/>
    </source>
</evidence>
<keyword evidence="5" id="KW-0133">Cell shape</keyword>
<evidence type="ECO:0000256" key="2">
    <source>
        <dbReference type="ARBA" id="ARBA00022618"/>
    </source>
</evidence>
<feature type="domain" description="Mur ligase C-terminal" evidence="10">
    <location>
        <begin position="281"/>
        <end position="424"/>
    </location>
</feature>
<dbReference type="Gene3D" id="3.90.190.20">
    <property type="entry name" value="Mur ligase, C-terminal domain"/>
    <property type="match status" value="1"/>
</dbReference>
<dbReference type="GO" id="GO:0008360">
    <property type="term" value="P:regulation of cell shape"/>
    <property type="evidence" value="ECO:0007669"/>
    <property type="project" value="UniProtKB-KW"/>
</dbReference>
<evidence type="ECO:0000256" key="4">
    <source>
        <dbReference type="ARBA" id="ARBA00022840"/>
    </source>
</evidence>
<evidence type="ECO:0000313" key="13">
    <source>
        <dbReference type="Proteomes" id="UP000178023"/>
    </source>
</evidence>
<dbReference type="GO" id="GO:0051301">
    <property type="term" value="P:cell division"/>
    <property type="evidence" value="ECO:0007669"/>
    <property type="project" value="UniProtKB-KW"/>
</dbReference>
<evidence type="ECO:0000259" key="11">
    <source>
        <dbReference type="Pfam" id="PF08245"/>
    </source>
</evidence>
<evidence type="ECO:0000256" key="3">
    <source>
        <dbReference type="ARBA" id="ARBA00022741"/>
    </source>
</evidence>
<dbReference type="InterPro" id="IPR050061">
    <property type="entry name" value="MurCDEF_pg_biosynth"/>
</dbReference>
<dbReference type="SUPFAM" id="SSF53623">
    <property type="entry name" value="MurD-like peptide ligases, catalytic domain"/>
    <property type="match status" value="1"/>
</dbReference>
<evidence type="ECO:0000259" key="10">
    <source>
        <dbReference type="Pfam" id="PF02875"/>
    </source>
</evidence>
<proteinExistence type="predicted"/>
<keyword evidence="6" id="KW-0573">Peptidoglycan synthesis</keyword>
<dbReference type="Pfam" id="PF08245">
    <property type="entry name" value="Mur_ligase_M"/>
    <property type="match status" value="1"/>
</dbReference>
<accession>A0A1F8F717</accession>
<dbReference type="PANTHER" id="PTHR43445">
    <property type="entry name" value="UDP-N-ACETYLMURAMATE--L-ALANINE LIGASE-RELATED"/>
    <property type="match status" value="1"/>
</dbReference>
<dbReference type="AlphaFoldDB" id="A0A1F8F717"/>
<protein>
    <recommendedName>
        <fullName evidence="14">UDP-N-acetylmuramate--L-alanine ligase</fullName>
    </recommendedName>
</protein>
<sequence length="434" mass="48721">MSIHFIGIGGIGTSALARYFVLKGYQVSGSDATESEITKALAKEGVRIFVGHKESNIKTSDLVIYSAAVAADNLELVKAKKLGLKVQSYAEALGELTKKYFTIAVSGSHGKSTTTALLSLVLVEAGFAPTVIVGTKLREFGDSNFRAGKSEYLVIESDEYNRSFHSYYPKIVVLTNVGKEHLDTYGGIAGVKIGFLKYLKNLSEDGIVFANWADRNSREVVNKSGRKTVFYNRGPFQKHNLKILGFHNQLNAEAVWQTARHLGIKRSLVEKVLSKYRGAWRRMEKIRPGKKTFQGFEIYSDYAHHPTEIQATLGGIRQKYPTRKIVCIFQPHQQDRLTRLYAEFKKCFPDADELILMPEYVVKGREGYLKKVKTSYELAVDLSKSLPQSRLNKVTYQKDFDGLEQVLSSRKYKKGTLLVFMGAGSIDNWAKKNL</sequence>
<dbReference type="InterPro" id="IPR036615">
    <property type="entry name" value="Mur_ligase_C_dom_sf"/>
</dbReference>
<keyword evidence="4" id="KW-0067">ATP-binding</keyword>
<keyword evidence="3" id="KW-0547">Nucleotide-binding</keyword>
<dbReference type="Gene3D" id="3.40.1190.10">
    <property type="entry name" value="Mur-like, catalytic domain"/>
    <property type="match status" value="1"/>
</dbReference>
<dbReference type="SUPFAM" id="SSF53244">
    <property type="entry name" value="MurD-like peptide ligases, peptide-binding domain"/>
    <property type="match status" value="1"/>
</dbReference>
<keyword evidence="8" id="KW-0961">Cell wall biogenesis/degradation</keyword>
<dbReference type="GO" id="GO:0071555">
    <property type="term" value="P:cell wall organization"/>
    <property type="evidence" value="ECO:0007669"/>
    <property type="project" value="UniProtKB-KW"/>
</dbReference>
<dbReference type="InterPro" id="IPR000713">
    <property type="entry name" value="Mur_ligase_N"/>
</dbReference>
<evidence type="ECO:0008006" key="14">
    <source>
        <dbReference type="Google" id="ProtNLM"/>
    </source>
</evidence>
<evidence type="ECO:0000313" key="12">
    <source>
        <dbReference type="EMBL" id="OGN08046.1"/>
    </source>
</evidence>
<dbReference type="Proteomes" id="UP000178023">
    <property type="component" value="Unassembled WGS sequence"/>
</dbReference>
<feature type="domain" description="Mur ligase N-terminal catalytic" evidence="9">
    <location>
        <begin position="3"/>
        <end position="100"/>
    </location>
</feature>
<dbReference type="GO" id="GO:0016881">
    <property type="term" value="F:acid-amino acid ligase activity"/>
    <property type="evidence" value="ECO:0007669"/>
    <property type="project" value="InterPro"/>
</dbReference>
<reference evidence="12 13" key="1">
    <citation type="journal article" date="2016" name="Nat. Commun.">
        <title>Thousands of microbial genomes shed light on interconnected biogeochemical processes in an aquifer system.</title>
        <authorList>
            <person name="Anantharaman K."/>
            <person name="Brown C.T."/>
            <person name="Hug L.A."/>
            <person name="Sharon I."/>
            <person name="Castelle C.J."/>
            <person name="Probst A.J."/>
            <person name="Thomas B.C."/>
            <person name="Singh A."/>
            <person name="Wilkins M.J."/>
            <person name="Karaoz U."/>
            <person name="Brodie E.L."/>
            <person name="Williams K.H."/>
            <person name="Hubbard S.S."/>
            <person name="Banfield J.F."/>
        </authorList>
    </citation>
    <scope>NUCLEOTIDE SEQUENCE [LARGE SCALE GENOMIC DNA]</scope>
</reference>
<evidence type="ECO:0000256" key="1">
    <source>
        <dbReference type="ARBA" id="ARBA00022598"/>
    </source>
</evidence>
<dbReference type="InterPro" id="IPR036565">
    <property type="entry name" value="Mur-like_cat_sf"/>
</dbReference>
<evidence type="ECO:0000259" key="9">
    <source>
        <dbReference type="Pfam" id="PF01225"/>
    </source>
</evidence>
<gene>
    <name evidence="12" type="ORF">A2750_01070</name>
</gene>
<dbReference type="GO" id="GO:0009252">
    <property type="term" value="P:peptidoglycan biosynthetic process"/>
    <property type="evidence" value="ECO:0007669"/>
    <property type="project" value="UniProtKB-KW"/>
</dbReference>
<dbReference type="GO" id="GO:0005524">
    <property type="term" value="F:ATP binding"/>
    <property type="evidence" value="ECO:0007669"/>
    <property type="project" value="UniProtKB-KW"/>
</dbReference>
<dbReference type="InterPro" id="IPR013221">
    <property type="entry name" value="Mur_ligase_cen"/>
</dbReference>
<dbReference type="EMBL" id="MGJL01000012">
    <property type="protein sequence ID" value="OGN08046.1"/>
    <property type="molecule type" value="Genomic_DNA"/>
</dbReference>
<name>A0A1F8F717_9BACT</name>
<dbReference type="InterPro" id="IPR004101">
    <property type="entry name" value="Mur_ligase_C"/>
</dbReference>
<organism evidence="12 13">
    <name type="scientific">Candidatus Yanofskybacteria bacterium RIFCSPHIGHO2_01_FULL_45_42</name>
    <dbReference type="NCBI Taxonomy" id="1802671"/>
    <lineage>
        <taxon>Bacteria</taxon>
        <taxon>Candidatus Yanofskyibacteriota</taxon>
    </lineage>
</organism>
<evidence type="ECO:0000256" key="5">
    <source>
        <dbReference type="ARBA" id="ARBA00022960"/>
    </source>
</evidence>
<feature type="domain" description="Mur ligase central" evidence="11">
    <location>
        <begin position="105"/>
        <end position="235"/>
    </location>
</feature>
<evidence type="ECO:0000256" key="7">
    <source>
        <dbReference type="ARBA" id="ARBA00023306"/>
    </source>
</evidence>
<dbReference type="Gene3D" id="3.40.50.720">
    <property type="entry name" value="NAD(P)-binding Rossmann-like Domain"/>
    <property type="match status" value="1"/>
</dbReference>
<comment type="caution">
    <text evidence="12">The sequence shown here is derived from an EMBL/GenBank/DDBJ whole genome shotgun (WGS) entry which is preliminary data.</text>
</comment>
<dbReference type="Pfam" id="PF01225">
    <property type="entry name" value="Mur_ligase"/>
    <property type="match status" value="1"/>
</dbReference>
<keyword evidence="2" id="KW-0132">Cell division</keyword>
<dbReference type="Pfam" id="PF02875">
    <property type="entry name" value="Mur_ligase_C"/>
    <property type="match status" value="1"/>
</dbReference>